<reference evidence="1 2" key="1">
    <citation type="submission" date="2020-04" db="EMBL/GenBank/DDBJ databases">
        <authorList>
            <person name="De Canck E."/>
        </authorList>
    </citation>
    <scope>NUCLEOTIDE SEQUENCE [LARGE SCALE GENOMIC DNA]</scope>
    <source>
        <strain evidence="1 2">LMG 28138</strain>
    </source>
</reference>
<sequence>MGPVALEYLGLLDTVVECIERTRRVRLHADRVKALFGSFSTGVRPLFLTAPKVSRRAVRHRPRAPITRPRAAHLPLSQLGEWVKTTHIGGPTIYFSVFSKEQIDPSFVVTHRVSLEDGPQMYETFLRRK</sequence>
<accession>A0A6S7BU74</accession>
<evidence type="ECO:0000313" key="2">
    <source>
        <dbReference type="Proteomes" id="UP000494115"/>
    </source>
</evidence>
<dbReference type="EMBL" id="CADIKM010000051">
    <property type="protein sequence ID" value="CAB3802882.1"/>
    <property type="molecule type" value="Genomic_DNA"/>
</dbReference>
<dbReference type="Proteomes" id="UP000494115">
    <property type="component" value="Unassembled WGS sequence"/>
</dbReference>
<organism evidence="1 2">
    <name type="scientific">Pararobbsia alpina</name>
    <dbReference type="NCBI Taxonomy" id="621374"/>
    <lineage>
        <taxon>Bacteria</taxon>
        <taxon>Pseudomonadati</taxon>
        <taxon>Pseudomonadota</taxon>
        <taxon>Betaproteobacteria</taxon>
        <taxon>Burkholderiales</taxon>
        <taxon>Burkholderiaceae</taxon>
        <taxon>Pararobbsia</taxon>
    </lineage>
</organism>
<protein>
    <submittedName>
        <fullName evidence="1">Uncharacterized protein</fullName>
    </submittedName>
</protein>
<keyword evidence="2" id="KW-1185">Reference proteome</keyword>
<dbReference type="AlphaFoldDB" id="A0A6S7BU74"/>
<gene>
    <name evidence="1" type="ORF">LMG28138_05254</name>
</gene>
<evidence type="ECO:0000313" key="1">
    <source>
        <dbReference type="EMBL" id="CAB3802882.1"/>
    </source>
</evidence>
<proteinExistence type="predicted"/>
<name>A0A6S7BU74_9BURK</name>